<keyword evidence="2" id="KW-0472">Membrane</keyword>
<keyword evidence="2" id="KW-1133">Transmembrane helix</keyword>
<sequence length="305" mass="35293">MGNRLKYSQHVFPGRRCRPRTRRLPFLFYQLSQSPKESKPFPPTSSNSSCQQTTHLTLLNFLLSLPPPSSTWKKTRGQSSHNHLATMGVPVVLATVAACGSIVTSIKSSWELRRMVKRKKEQHEADDEAPYVFRKLRQAYYDGLMTVPEYEQWYEKFLVAKVEKDLAGLRRIRAHLRIIENGAPITGNRRSRSVEPSRRRQSVTFAPTPQHPAYVDYRQPNRGNIEYYADPRARVGAHPDEFVRLERQSTCSRASSSDAQSRVSRSSSARHESRGRSRRRYDSSDSDSDDYYYEKRSYRGRSSNR</sequence>
<dbReference type="RefSeq" id="XP_062747875.1">
    <property type="nucleotide sequence ID" value="XM_062884955.1"/>
</dbReference>
<keyword evidence="2" id="KW-0812">Transmembrane</keyword>
<name>A0ABR0GT21_9PEZI</name>
<dbReference type="Proteomes" id="UP001323405">
    <property type="component" value="Unassembled WGS sequence"/>
</dbReference>
<evidence type="ECO:0000256" key="1">
    <source>
        <dbReference type="SAM" id="MobiDB-lite"/>
    </source>
</evidence>
<feature type="transmembrane region" description="Helical" evidence="2">
    <location>
        <begin position="87"/>
        <end position="110"/>
    </location>
</feature>
<reference evidence="3 4" key="1">
    <citation type="journal article" date="2023" name="bioRxiv">
        <title>High-quality genome assemblies of four members of thePodospora anserinaspecies complex.</title>
        <authorList>
            <person name="Ament-Velasquez S.L."/>
            <person name="Vogan A.A."/>
            <person name="Wallerman O."/>
            <person name="Hartmann F."/>
            <person name="Gautier V."/>
            <person name="Silar P."/>
            <person name="Giraud T."/>
            <person name="Johannesson H."/>
        </authorList>
    </citation>
    <scope>NUCLEOTIDE SEQUENCE [LARGE SCALE GENOMIC DNA]</scope>
    <source>
        <strain evidence="3 4">CBS 415.72m</strain>
    </source>
</reference>
<organism evidence="3 4">
    <name type="scientific">Podospora pseudocomata</name>
    <dbReference type="NCBI Taxonomy" id="2093779"/>
    <lineage>
        <taxon>Eukaryota</taxon>
        <taxon>Fungi</taxon>
        <taxon>Dikarya</taxon>
        <taxon>Ascomycota</taxon>
        <taxon>Pezizomycotina</taxon>
        <taxon>Sordariomycetes</taxon>
        <taxon>Sordariomycetidae</taxon>
        <taxon>Sordariales</taxon>
        <taxon>Podosporaceae</taxon>
        <taxon>Podospora</taxon>
    </lineage>
</organism>
<evidence type="ECO:0000313" key="3">
    <source>
        <dbReference type="EMBL" id="KAK4658903.1"/>
    </source>
</evidence>
<proteinExistence type="predicted"/>
<gene>
    <name evidence="3" type="ORF">QC762_105660</name>
</gene>
<evidence type="ECO:0000313" key="4">
    <source>
        <dbReference type="Proteomes" id="UP001323405"/>
    </source>
</evidence>
<protein>
    <submittedName>
        <fullName evidence="3">Uncharacterized protein</fullName>
    </submittedName>
</protein>
<evidence type="ECO:0000256" key="2">
    <source>
        <dbReference type="SAM" id="Phobius"/>
    </source>
</evidence>
<accession>A0ABR0GT21</accession>
<dbReference type="EMBL" id="JAFFHA010000001">
    <property type="protein sequence ID" value="KAK4658903.1"/>
    <property type="molecule type" value="Genomic_DNA"/>
</dbReference>
<feature type="region of interest" description="Disordered" evidence="1">
    <location>
        <begin position="248"/>
        <end position="305"/>
    </location>
</feature>
<comment type="caution">
    <text evidence="3">The sequence shown here is derived from an EMBL/GenBank/DDBJ whole genome shotgun (WGS) entry which is preliminary data.</text>
</comment>
<dbReference type="GeneID" id="87904862"/>
<feature type="compositionally biased region" description="Low complexity" evidence="1">
    <location>
        <begin position="252"/>
        <end position="267"/>
    </location>
</feature>
<feature type="compositionally biased region" description="Basic and acidic residues" evidence="1">
    <location>
        <begin position="269"/>
        <end position="283"/>
    </location>
</feature>
<feature type="region of interest" description="Disordered" evidence="1">
    <location>
        <begin position="186"/>
        <end position="219"/>
    </location>
</feature>
<keyword evidence="4" id="KW-1185">Reference proteome</keyword>